<accession>A0A2G8KMJ7</accession>
<keyword evidence="13" id="KW-0418">Kinase</keyword>
<dbReference type="InterPro" id="IPR017455">
    <property type="entry name" value="Znf_FYVE-rel"/>
</dbReference>
<dbReference type="Pfam" id="PF01363">
    <property type="entry name" value="FYVE"/>
    <property type="match status" value="1"/>
</dbReference>
<feature type="region of interest" description="Disordered" evidence="10">
    <location>
        <begin position="272"/>
        <end position="293"/>
    </location>
</feature>
<evidence type="ECO:0000256" key="1">
    <source>
        <dbReference type="ARBA" id="ARBA00004496"/>
    </source>
</evidence>
<proteinExistence type="predicted"/>
<reference evidence="13 14" key="1">
    <citation type="journal article" date="2017" name="PLoS Biol.">
        <title>The sea cucumber genome provides insights into morphological evolution and visceral regeneration.</title>
        <authorList>
            <person name="Zhang X."/>
            <person name="Sun L."/>
            <person name="Yuan J."/>
            <person name="Sun Y."/>
            <person name="Gao Y."/>
            <person name="Zhang L."/>
            <person name="Li S."/>
            <person name="Dai H."/>
            <person name="Hamel J.F."/>
            <person name="Liu C."/>
            <person name="Yu Y."/>
            <person name="Liu S."/>
            <person name="Lin W."/>
            <person name="Guo K."/>
            <person name="Jin S."/>
            <person name="Xu P."/>
            <person name="Storey K.B."/>
            <person name="Huan P."/>
            <person name="Zhang T."/>
            <person name="Zhou Y."/>
            <person name="Zhang J."/>
            <person name="Lin C."/>
            <person name="Li X."/>
            <person name="Xing L."/>
            <person name="Huo D."/>
            <person name="Sun M."/>
            <person name="Wang L."/>
            <person name="Mercier A."/>
            <person name="Li F."/>
            <person name="Yang H."/>
            <person name="Xiang J."/>
        </authorList>
    </citation>
    <scope>NUCLEOTIDE SEQUENCE [LARGE SCALE GENOMIC DNA]</scope>
    <source>
        <strain evidence="13">Shaxun</strain>
        <tissue evidence="13">Muscle</tissue>
    </source>
</reference>
<keyword evidence="14" id="KW-1185">Reference proteome</keyword>
<dbReference type="InterPro" id="IPR000306">
    <property type="entry name" value="Znf_FYVE"/>
</dbReference>
<dbReference type="SUPFAM" id="SSF48464">
    <property type="entry name" value="ENTH/VHS domain"/>
    <property type="match status" value="1"/>
</dbReference>
<dbReference type="OrthoDB" id="957735at2759"/>
<keyword evidence="5" id="KW-0479">Metal-binding</keyword>
<evidence type="ECO:0000259" key="12">
    <source>
        <dbReference type="PROSITE" id="PS50179"/>
    </source>
</evidence>
<dbReference type="InterPro" id="IPR011011">
    <property type="entry name" value="Znf_FYVE_PHD"/>
</dbReference>
<dbReference type="GO" id="GO:0043130">
    <property type="term" value="F:ubiquitin binding"/>
    <property type="evidence" value="ECO:0007669"/>
    <property type="project" value="InterPro"/>
</dbReference>
<dbReference type="CDD" id="cd22249">
    <property type="entry name" value="UDM1_RNF168_RNF169-like"/>
    <property type="match status" value="1"/>
</dbReference>
<feature type="compositionally biased region" description="Low complexity" evidence="10">
    <location>
        <begin position="747"/>
        <end position="776"/>
    </location>
</feature>
<dbReference type="CDD" id="cd03569">
    <property type="entry name" value="VHS_Hrs"/>
    <property type="match status" value="1"/>
</dbReference>
<dbReference type="SMART" id="SM00288">
    <property type="entry name" value="VHS"/>
    <property type="match status" value="1"/>
</dbReference>
<feature type="domain" description="FYVE-type" evidence="11">
    <location>
        <begin position="148"/>
        <end position="208"/>
    </location>
</feature>
<comment type="caution">
    <text evidence="13">The sequence shown here is derived from an EMBL/GenBank/DDBJ whole genome shotgun (WGS) entry which is preliminary data.</text>
</comment>
<keyword evidence="6 8" id="KW-0863">Zinc-finger</keyword>
<protein>
    <recommendedName>
        <fullName evidence="2">Hepatocyte growth factor-regulated tyrosine kinase substrate</fullName>
    </recommendedName>
</protein>
<name>A0A2G8KMJ7_STIJA</name>
<dbReference type="Proteomes" id="UP000230750">
    <property type="component" value="Unassembled WGS sequence"/>
</dbReference>
<dbReference type="SUPFAM" id="SSF57903">
    <property type="entry name" value="FYVE/PHD zinc finger"/>
    <property type="match status" value="1"/>
</dbReference>
<dbReference type="GO" id="GO:0005769">
    <property type="term" value="C:early endosome"/>
    <property type="evidence" value="ECO:0007669"/>
    <property type="project" value="TreeGrafter"/>
</dbReference>
<evidence type="ECO:0000256" key="3">
    <source>
        <dbReference type="ARBA" id="ARBA00022490"/>
    </source>
</evidence>
<evidence type="ECO:0000256" key="5">
    <source>
        <dbReference type="ARBA" id="ARBA00022723"/>
    </source>
</evidence>
<dbReference type="GO" id="GO:0035091">
    <property type="term" value="F:phosphatidylinositol binding"/>
    <property type="evidence" value="ECO:0007669"/>
    <property type="project" value="InterPro"/>
</dbReference>
<keyword evidence="13" id="KW-0808">Transferase</keyword>
<evidence type="ECO:0000313" key="14">
    <source>
        <dbReference type="Proteomes" id="UP000230750"/>
    </source>
</evidence>
<dbReference type="PANTHER" id="PTHR46275:SF1">
    <property type="entry name" value="HEPATOCYTE GROWTH FACTOR-REGULATED TYROSINE KINASE SUBSTRATE"/>
    <property type="match status" value="1"/>
</dbReference>
<evidence type="ECO:0000256" key="2">
    <source>
        <dbReference type="ARBA" id="ARBA00015450"/>
    </source>
</evidence>
<dbReference type="GO" id="GO:0031623">
    <property type="term" value="P:receptor internalization"/>
    <property type="evidence" value="ECO:0007669"/>
    <property type="project" value="TreeGrafter"/>
</dbReference>
<evidence type="ECO:0000256" key="7">
    <source>
        <dbReference type="ARBA" id="ARBA00022833"/>
    </source>
</evidence>
<evidence type="ECO:0000256" key="6">
    <source>
        <dbReference type="ARBA" id="ARBA00022771"/>
    </source>
</evidence>
<keyword evidence="4" id="KW-0597">Phosphoprotein</keyword>
<dbReference type="Gene3D" id="1.20.5.1940">
    <property type="match status" value="1"/>
</dbReference>
<dbReference type="InterPro" id="IPR017073">
    <property type="entry name" value="HGS/VPS27"/>
</dbReference>
<evidence type="ECO:0000259" key="11">
    <source>
        <dbReference type="PROSITE" id="PS50178"/>
    </source>
</evidence>
<dbReference type="CDD" id="cd21387">
    <property type="entry name" value="GAT_Hrs"/>
    <property type="match status" value="1"/>
</dbReference>
<feature type="compositionally biased region" description="Low complexity" evidence="10">
    <location>
        <begin position="551"/>
        <end position="561"/>
    </location>
</feature>
<dbReference type="STRING" id="307972.A0A2G8KMJ7"/>
<keyword evidence="3" id="KW-0963">Cytoplasm</keyword>
<evidence type="ECO:0000256" key="10">
    <source>
        <dbReference type="SAM" id="MobiDB-lite"/>
    </source>
</evidence>
<dbReference type="InterPro" id="IPR008942">
    <property type="entry name" value="ENTH_VHS"/>
</dbReference>
<dbReference type="PANTHER" id="PTHR46275">
    <property type="entry name" value="HEPATOCYTE GROWTH FACTOR-REGULATED TYROSINE KINASE SUBSTRATE"/>
    <property type="match status" value="1"/>
</dbReference>
<dbReference type="SMART" id="SM00064">
    <property type="entry name" value="FYVE"/>
    <property type="match status" value="1"/>
</dbReference>
<dbReference type="AlphaFoldDB" id="A0A2G8KMJ7"/>
<dbReference type="PROSITE" id="PS50178">
    <property type="entry name" value="ZF_FYVE"/>
    <property type="match status" value="1"/>
</dbReference>
<organism evidence="13 14">
    <name type="scientific">Stichopus japonicus</name>
    <name type="common">Sea cucumber</name>
    <dbReference type="NCBI Taxonomy" id="307972"/>
    <lineage>
        <taxon>Eukaryota</taxon>
        <taxon>Metazoa</taxon>
        <taxon>Echinodermata</taxon>
        <taxon>Eleutherozoa</taxon>
        <taxon>Echinozoa</taxon>
        <taxon>Holothuroidea</taxon>
        <taxon>Aspidochirotacea</taxon>
        <taxon>Aspidochirotida</taxon>
        <taxon>Stichopodidae</taxon>
        <taxon>Apostichopus</taxon>
    </lineage>
</organism>
<dbReference type="InterPro" id="IPR002014">
    <property type="entry name" value="VHS_dom"/>
</dbReference>
<evidence type="ECO:0000313" key="13">
    <source>
        <dbReference type="EMBL" id="PIK49180.1"/>
    </source>
</evidence>
<dbReference type="GO" id="GO:0016301">
    <property type="term" value="F:kinase activity"/>
    <property type="evidence" value="ECO:0007669"/>
    <property type="project" value="UniProtKB-KW"/>
</dbReference>
<gene>
    <name evidence="13" type="ORF">BSL78_13961</name>
</gene>
<dbReference type="GO" id="GO:0008270">
    <property type="term" value="F:zinc ion binding"/>
    <property type="evidence" value="ECO:0007669"/>
    <property type="project" value="UniProtKB-KW"/>
</dbReference>
<comment type="subcellular location">
    <subcellularLocation>
        <location evidence="1">Cytoplasm</location>
    </subcellularLocation>
</comment>
<dbReference type="GO" id="GO:0032456">
    <property type="term" value="P:endocytic recycling"/>
    <property type="evidence" value="ECO:0007669"/>
    <property type="project" value="TreeGrafter"/>
</dbReference>
<feature type="coiled-coil region" evidence="9">
    <location>
        <begin position="438"/>
        <end position="527"/>
    </location>
</feature>
<sequence>MFSSKTPFDKNLDKATSQLLFEPDWDATLQVCDSVRQQDVTAKYALTQVKKKLQDKNPRVGLYALQVLESCMKNCGNPIHEEVATGPFMNEMKDLVNELLQAWAHAFRNEAKLKIVVDTFNQMKSDGHSFPELKESDAMFVAEKAPDWVDGDRCFNCRTEFGVIQRKHHCRHCGQVFCSKCSSKESNIPKFGIERPVRVCDPCHGKLTGKGGSEGAPAGAAENDLPAEYLNSPLSQQPQVPQKKSEDELKEEEELQLALALSLDEAENKHIIKKEKGKGSTTTSAPSAPSSTYSAPQIYQKITIFPLSSVEFFFSPCFRARTGPRVGSLPESQLLGVQARRGARWNDTFCSGVPATAPPISHATNSEPIYAQSGQTQSEVQQNGDEDDDEQQFIRAMSGSIDVLVNRMRSDSSRGRSIASDTTVQGLFQTLHHMHPRLLKMMQEREEKRAQMEALQDKLAQIRDAREALDALREEHREKLKREAEEAERLRQIQMAQKLEVMRRKKQEMLQMQQQKALMRMQEQERERQIWLEQQRQQMQMRQTQYTFLPQGLPGQQQFPPEYGSPSHMHYGAQQGYPSGPQPGMEVPVGQPPSGYQPGMYQQPQQKPPGQGGMEGQYQPGQQPPPQGAFPPGQYQQQEGYTPLSSVDYQAGAPGQNPYSMQGMQAALPNQPPGMQQQQQQPPPPPQQTIPQSQQQQHHYQPTTTAPQYGVPPGQPQQVPGGAPIQQPPPMGYQQPNMGYQGGYGPPAGQMPPQGQIPIQGQMPQQGQVPPQQQQQVHDRPEETLISFD</sequence>
<feature type="region of interest" description="Disordered" evidence="10">
    <location>
        <begin position="551"/>
        <end position="789"/>
    </location>
</feature>
<dbReference type="PIRSF" id="PIRSF036956">
    <property type="entry name" value="Hrs_Vps27"/>
    <property type="match status" value="1"/>
</dbReference>
<feature type="compositionally biased region" description="Low complexity" evidence="10">
    <location>
        <begin position="592"/>
        <end position="609"/>
    </location>
</feature>
<dbReference type="Gene3D" id="3.30.40.10">
    <property type="entry name" value="Zinc/RING finger domain, C3HC4 (zinc finger)"/>
    <property type="match status" value="1"/>
</dbReference>
<keyword evidence="9" id="KW-0175">Coiled coil</keyword>
<dbReference type="InterPro" id="IPR024641">
    <property type="entry name" value="HRS_helical"/>
</dbReference>
<feature type="compositionally biased region" description="Low complexity" evidence="10">
    <location>
        <begin position="689"/>
        <end position="725"/>
    </location>
</feature>
<dbReference type="Gene3D" id="1.25.40.90">
    <property type="match status" value="1"/>
</dbReference>
<dbReference type="PROSITE" id="PS50179">
    <property type="entry name" value="VHS"/>
    <property type="match status" value="1"/>
</dbReference>
<feature type="domain" description="VHS" evidence="12">
    <location>
        <begin position="15"/>
        <end position="131"/>
    </location>
</feature>
<feature type="compositionally biased region" description="Low complexity" evidence="10">
    <location>
        <begin position="279"/>
        <end position="293"/>
    </location>
</feature>
<keyword evidence="7" id="KW-0862">Zinc</keyword>
<dbReference type="Pfam" id="PF00790">
    <property type="entry name" value="VHS"/>
    <property type="match status" value="1"/>
</dbReference>
<feature type="compositionally biased region" description="Polar residues" evidence="10">
    <location>
        <begin position="639"/>
        <end position="648"/>
    </location>
</feature>
<evidence type="ECO:0000256" key="9">
    <source>
        <dbReference type="SAM" id="Coils"/>
    </source>
</evidence>
<dbReference type="FunFam" id="3.30.40.10:FF:000105">
    <property type="entry name" value="WD repeat and FYVE domain-containing protein 2"/>
    <property type="match status" value="1"/>
</dbReference>
<dbReference type="EMBL" id="MRZV01000477">
    <property type="protein sequence ID" value="PIK49180.1"/>
    <property type="molecule type" value="Genomic_DNA"/>
</dbReference>
<dbReference type="InterPro" id="IPR003903">
    <property type="entry name" value="UIM_dom"/>
</dbReference>
<feature type="region of interest" description="Disordered" evidence="10">
    <location>
        <begin position="231"/>
        <end position="251"/>
    </location>
</feature>
<dbReference type="Pfam" id="PF12210">
    <property type="entry name" value="Hrs_helical"/>
    <property type="match status" value="1"/>
</dbReference>
<dbReference type="InterPro" id="IPR013083">
    <property type="entry name" value="Znf_RING/FYVE/PHD"/>
</dbReference>
<evidence type="ECO:0000256" key="8">
    <source>
        <dbReference type="PROSITE-ProRule" id="PRU00091"/>
    </source>
</evidence>
<dbReference type="CDD" id="cd15720">
    <property type="entry name" value="FYVE_Hrs"/>
    <property type="match status" value="1"/>
</dbReference>
<evidence type="ECO:0000256" key="4">
    <source>
        <dbReference type="ARBA" id="ARBA00022553"/>
    </source>
</evidence>
<dbReference type="PROSITE" id="PS50330">
    <property type="entry name" value="UIM"/>
    <property type="match status" value="1"/>
</dbReference>